<dbReference type="Proteomes" id="UP000472676">
    <property type="component" value="Unassembled WGS sequence"/>
</dbReference>
<dbReference type="InterPro" id="IPR005625">
    <property type="entry name" value="PepSY-ass_TM"/>
</dbReference>
<organism evidence="3 4">
    <name type="scientific">Solimonas terrae</name>
    <dbReference type="NCBI Taxonomy" id="1396819"/>
    <lineage>
        <taxon>Bacteria</taxon>
        <taxon>Pseudomonadati</taxon>
        <taxon>Pseudomonadota</taxon>
        <taxon>Gammaproteobacteria</taxon>
        <taxon>Nevskiales</taxon>
        <taxon>Nevskiaceae</taxon>
        <taxon>Solimonas</taxon>
    </lineage>
</organism>
<reference evidence="3 4" key="1">
    <citation type="journal article" date="2014" name="Int. J. Syst. Evol. Microbiol.">
        <title>Solimonas terrae sp. nov., isolated from soil.</title>
        <authorList>
            <person name="Kim S.J."/>
            <person name="Moon J.Y."/>
            <person name="Weon H.Y."/>
            <person name="Ahn J.H."/>
            <person name="Chen W.M."/>
            <person name="Kwon S.W."/>
        </authorList>
    </citation>
    <scope>NUCLEOTIDE SEQUENCE [LARGE SCALE GENOMIC DNA]</scope>
    <source>
        <strain evidence="3 4">KIS83-12</strain>
    </source>
</reference>
<feature type="transmembrane region" description="Helical" evidence="2">
    <location>
        <begin position="198"/>
        <end position="220"/>
    </location>
</feature>
<proteinExistence type="predicted"/>
<dbReference type="PANTHER" id="PTHR34219:SF1">
    <property type="entry name" value="PEPSY DOMAIN-CONTAINING PROTEIN"/>
    <property type="match status" value="1"/>
</dbReference>
<protein>
    <submittedName>
        <fullName evidence="3">PepSY domain-containing protein</fullName>
    </submittedName>
</protein>
<feature type="region of interest" description="Disordered" evidence="1">
    <location>
        <begin position="238"/>
        <end position="268"/>
    </location>
</feature>
<feature type="transmembrane region" description="Helical" evidence="2">
    <location>
        <begin position="430"/>
        <end position="456"/>
    </location>
</feature>
<keyword evidence="2" id="KW-1133">Transmembrane helix</keyword>
<name>A0A6M2BTL7_9GAMM</name>
<accession>A0A6M2BTL7</accession>
<dbReference type="RefSeq" id="WP_166257287.1">
    <property type="nucleotide sequence ID" value="NZ_JAAMOW010000006.1"/>
</dbReference>
<evidence type="ECO:0000313" key="4">
    <source>
        <dbReference type="Proteomes" id="UP000472676"/>
    </source>
</evidence>
<comment type="caution">
    <text evidence="3">The sequence shown here is derived from an EMBL/GenBank/DDBJ whole genome shotgun (WGS) entry which is preliminary data.</text>
</comment>
<gene>
    <name evidence="3" type="ORF">G7Y85_12325</name>
</gene>
<evidence type="ECO:0000256" key="2">
    <source>
        <dbReference type="SAM" id="Phobius"/>
    </source>
</evidence>
<sequence>MTNPSPPALDPRRRLIWRWHFYAGLFCMPFVLWLASTGSIYLFKPQIDAWLERSYDHLRLDGPRAAPSAQVAAALASEPGSVLNAYELPRTPRAAVRVLVGHGSTVTRVYVDPQTLQVLGHVEEERRFTRLIFRLHGELLLGRGGSMLVELAASWAIVMLISGLYLWWPRDAQGLAGVAWPRLRRGGRVFWRDLHAVVGVWVSAFALFLLVSGLPWATFWGGNLKTVRSLLAPAPAQQDWTTGSADEAARNRARNTRRDEPGVDLSGHAGHEMRMHAVRGAHDIPGMIGMSATMRPGFDAAALDRLVPVVAARQLPPPVLIAPPSAAATHWTARSDTQNRPRRVELVLDGDSGTLLQRTAFGQRALLDRIIGTGVAAHEGQLFGWLNQLLGLLTALGLITLCLSALTMWWQRRPHGKLGAPAVVGDAGPGAGLIVLVLLFSLLLPLLGASLIAVLFGERLLLRRIAPLRNFLGLAR</sequence>
<feature type="transmembrane region" description="Helical" evidence="2">
    <location>
        <begin position="389"/>
        <end position="410"/>
    </location>
</feature>
<evidence type="ECO:0000313" key="3">
    <source>
        <dbReference type="EMBL" id="NGY05551.1"/>
    </source>
</evidence>
<dbReference type="Pfam" id="PF03929">
    <property type="entry name" value="PepSY_TM"/>
    <property type="match status" value="1"/>
</dbReference>
<keyword evidence="4" id="KW-1185">Reference proteome</keyword>
<dbReference type="AlphaFoldDB" id="A0A6M2BTL7"/>
<feature type="transmembrane region" description="Helical" evidence="2">
    <location>
        <begin position="20"/>
        <end position="43"/>
    </location>
</feature>
<dbReference type="PANTHER" id="PTHR34219">
    <property type="entry name" value="IRON-REGULATED INNER MEMBRANE PROTEIN-RELATED"/>
    <property type="match status" value="1"/>
</dbReference>
<feature type="transmembrane region" description="Helical" evidence="2">
    <location>
        <begin position="148"/>
        <end position="168"/>
    </location>
</feature>
<evidence type="ECO:0000256" key="1">
    <source>
        <dbReference type="SAM" id="MobiDB-lite"/>
    </source>
</evidence>
<keyword evidence="2" id="KW-0472">Membrane</keyword>
<keyword evidence="2" id="KW-0812">Transmembrane</keyword>
<dbReference type="EMBL" id="JAAMOW010000006">
    <property type="protein sequence ID" value="NGY05551.1"/>
    <property type="molecule type" value="Genomic_DNA"/>
</dbReference>